<reference evidence="1 2" key="1">
    <citation type="journal article" date="2015" name="Sci. Rep.">
        <title>The power of single molecule real-time sequencing technology in the de novo assembly of a eukaryotic genome.</title>
        <authorList>
            <person name="Sakai H."/>
            <person name="Naito K."/>
            <person name="Ogiso-Tanaka E."/>
            <person name="Takahashi Y."/>
            <person name="Iseki K."/>
            <person name="Muto C."/>
            <person name="Satou K."/>
            <person name="Teruya K."/>
            <person name="Shiroma A."/>
            <person name="Shimoji M."/>
            <person name="Hirano T."/>
            <person name="Itoh T."/>
            <person name="Kaga A."/>
            <person name="Tomooka N."/>
        </authorList>
    </citation>
    <scope>NUCLEOTIDE SEQUENCE [LARGE SCALE GENOMIC DNA]</scope>
    <source>
        <strain evidence="2">cv. Shumari</strain>
    </source>
</reference>
<organism evidence="1 2">
    <name type="scientific">Vigna angularis var. angularis</name>
    <dbReference type="NCBI Taxonomy" id="157739"/>
    <lineage>
        <taxon>Eukaryota</taxon>
        <taxon>Viridiplantae</taxon>
        <taxon>Streptophyta</taxon>
        <taxon>Embryophyta</taxon>
        <taxon>Tracheophyta</taxon>
        <taxon>Spermatophyta</taxon>
        <taxon>Magnoliopsida</taxon>
        <taxon>eudicotyledons</taxon>
        <taxon>Gunneridae</taxon>
        <taxon>Pentapetalae</taxon>
        <taxon>rosids</taxon>
        <taxon>fabids</taxon>
        <taxon>Fabales</taxon>
        <taxon>Fabaceae</taxon>
        <taxon>Papilionoideae</taxon>
        <taxon>50 kb inversion clade</taxon>
        <taxon>NPAAA clade</taxon>
        <taxon>indigoferoid/millettioid clade</taxon>
        <taxon>Phaseoleae</taxon>
        <taxon>Vigna</taxon>
    </lineage>
</organism>
<dbReference type="AlphaFoldDB" id="A0A0S3RQI6"/>
<sequence length="106" mass="12295">MDSFLCCRRREEPSRSVSKTGRFYAESVTCRFTLRMNTPLSMIGSFSLVLNFLLLLHRKKPLLLQTPPLILFLTFRIKKQYLYLPPSVSLVLKRQLPSALAAYRSI</sequence>
<gene>
    <name evidence="1" type="primary">Vigan.03G287600</name>
    <name evidence="1" type="ORF">VIGAN_03287600</name>
</gene>
<proteinExistence type="predicted"/>
<name>A0A0S3RQI6_PHAAN</name>
<evidence type="ECO:0000313" key="1">
    <source>
        <dbReference type="EMBL" id="BAT82808.1"/>
    </source>
</evidence>
<evidence type="ECO:0000313" key="2">
    <source>
        <dbReference type="Proteomes" id="UP000291084"/>
    </source>
</evidence>
<accession>A0A0S3RQI6</accession>
<dbReference type="Proteomes" id="UP000291084">
    <property type="component" value="Chromosome 3"/>
</dbReference>
<protein>
    <submittedName>
        <fullName evidence="1">Uncharacterized protein</fullName>
    </submittedName>
</protein>
<dbReference type="EMBL" id="AP015036">
    <property type="protein sequence ID" value="BAT82808.1"/>
    <property type="molecule type" value="Genomic_DNA"/>
</dbReference>
<keyword evidence="2" id="KW-1185">Reference proteome</keyword>